<name>A0AAD7HLI4_9AGAR</name>
<evidence type="ECO:0000256" key="1">
    <source>
        <dbReference type="SAM" id="MobiDB-lite"/>
    </source>
</evidence>
<gene>
    <name evidence="2" type="ORF">B0H16DRAFT_347506</name>
</gene>
<reference evidence="2" key="1">
    <citation type="submission" date="2023-03" db="EMBL/GenBank/DDBJ databases">
        <title>Massive genome expansion in bonnet fungi (Mycena s.s.) driven by repeated elements and novel gene families across ecological guilds.</title>
        <authorList>
            <consortium name="Lawrence Berkeley National Laboratory"/>
            <person name="Harder C.B."/>
            <person name="Miyauchi S."/>
            <person name="Viragh M."/>
            <person name="Kuo A."/>
            <person name="Thoen E."/>
            <person name="Andreopoulos B."/>
            <person name="Lu D."/>
            <person name="Skrede I."/>
            <person name="Drula E."/>
            <person name="Henrissat B."/>
            <person name="Morin E."/>
            <person name="Kohler A."/>
            <person name="Barry K."/>
            <person name="LaButti K."/>
            <person name="Morin E."/>
            <person name="Salamov A."/>
            <person name="Lipzen A."/>
            <person name="Mereny Z."/>
            <person name="Hegedus B."/>
            <person name="Baldrian P."/>
            <person name="Stursova M."/>
            <person name="Weitz H."/>
            <person name="Taylor A."/>
            <person name="Grigoriev I.V."/>
            <person name="Nagy L.G."/>
            <person name="Martin F."/>
            <person name="Kauserud H."/>
        </authorList>
    </citation>
    <scope>NUCLEOTIDE SEQUENCE</scope>
    <source>
        <strain evidence="2">CBHHK182m</strain>
    </source>
</reference>
<accession>A0AAD7HLI4</accession>
<proteinExistence type="predicted"/>
<sequence length="78" mass="8840">MIFNTALALSCAGSRTCMATLSSFHSPPTKSTHGYILPVLEYLLPGYEPSDRTRNIRPPQKTSKKFLWHRPTSQKDFN</sequence>
<comment type="caution">
    <text evidence="2">The sequence shown here is derived from an EMBL/GenBank/DDBJ whole genome shotgun (WGS) entry which is preliminary data.</text>
</comment>
<keyword evidence="3" id="KW-1185">Reference proteome</keyword>
<evidence type="ECO:0000313" key="2">
    <source>
        <dbReference type="EMBL" id="KAJ7722594.1"/>
    </source>
</evidence>
<organism evidence="2 3">
    <name type="scientific">Mycena metata</name>
    <dbReference type="NCBI Taxonomy" id="1033252"/>
    <lineage>
        <taxon>Eukaryota</taxon>
        <taxon>Fungi</taxon>
        <taxon>Dikarya</taxon>
        <taxon>Basidiomycota</taxon>
        <taxon>Agaricomycotina</taxon>
        <taxon>Agaricomycetes</taxon>
        <taxon>Agaricomycetidae</taxon>
        <taxon>Agaricales</taxon>
        <taxon>Marasmiineae</taxon>
        <taxon>Mycenaceae</taxon>
        <taxon>Mycena</taxon>
    </lineage>
</organism>
<evidence type="ECO:0000313" key="3">
    <source>
        <dbReference type="Proteomes" id="UP001215598"/>
    </source>
</evidence>
<protein>
    <submittedName>
        <fullName evidence="2">Uncharacterized protein</fullName>
    </submittedName>
</protein>
<dbReference type="EMBL" id="JARKIB010000218">
    <property type="protein sequence ID" value="KAJ7722594.1"/>
    <property type="molecule type" value="Genomic_DNA"/>
</dbReference>
<dbReference type="AlphaFoldDB" id="A0AAD7HLI4"/>
<feature type="region of interest" description="Disordered" evidence="1">
    <location>
        <begin position="50"/>
        <end position="78"/>
    </location>
</feature>
<dbReference type="Proteomes" id="UP001215598">
    <property type="component" value="Unassembled WGS sequence"/>
</dbReference>